<dbReference type="PROSITE" id="PS51257">
    <property type="entry name" value="PROKAR_LIPOPROTEIN"/>
    <property type="match status" value="1"/>
</dbReference>
<organism evidence="3 4">
    <name type="scientific">Myxococcus virescens</name>
    <dbReference type="NCBI Taxonomy" id="83456"/>
    <lineage>
        <taxon>Bacteria</taxon>
        <taxon>Pseudomonadati</taxon>
        <taxon>Myxococcota</taxon>
        <taxon>Myxococcia</taxon>
        <taxon>Myxococcales</taxon>
        <taxon>Cystobacterineae</taxon>
        <taxon>Myxococcaceae</taxon>
        <taxon>Myxococcus</taxon>
    </lineage>
</organism>
<evidence type="ECO:0000313" key="4">
    <source>
        <dbReference type="Proteomes" id="UP000198717"/>
    </source>
</evidence>
<evidence type="ECO:0000256" key="1">
    <source>
        <dbReference type="SAM" id="MobiDB-lite"/>
    </source>
</evidence>
<accession>A0ABY0MPS6</accession>
<reference evidence="3 4" key="1">
    <citation type="submission" date="2016-10" db="EMBL/GenBank/DDBJ databases">
        <authorList>
            <person name="Varghese N."/>
            <person name="Submissions S."/>
        </authorList>
    </citation>
    <scope>NUCLEOTIDE SEQUENCE [LARGE SCALE GENOMIC DNA]</scope>
    <source>
        <strain evidence="3 4">DSM 2260</strain>
    </source>
</reference>
<keyword evidence="4" id="KW-1185">Reference proteome</keyword>
<keyword evidence="2" id="KW-0732">Signal</keyword>
<proteinExistence type="predicted"/>
<evidence type="ECO:0000313" key="3">
    <source>
        <dbReference type="EMBL" id="SDE00803.1"/>
    </source>
</evidence>
<dbReference type="Proteomes" id="UP000198717">
    <property type="component" value="Unassembled WGS sequence"/>
</dbReference>
<feature type="region of interest" description="Disordered" evidence="1">
    <location>
        <begin position="31"/>
        <end position="59"/>
    </location>
</feature>
<sequence length="436" mass="46428">MRGPSKQTRGWSALLLGGLLSLACGGEAELFEGNSPSREDAEAGLHGPGSQGPYPNWATPTFATDAQVAEDGNQFFVAWSDGRPGRFYAARVSKNGRLLDPDAIPLNPGFRPDAYYHATAFDGRQFLVVWTGDTSIFLTRVNRNGTLDGPPVTLFTPTDHQPAGSPGIACHDRKCLVAWIGFGGTATGAVRGITLNTAKPGFDVQEVFISNQLSAINSYGVAVAWSHDRYLATWTDARFGSQDIFAARIRRTGAVLDPDGFVISAAPGNQNFSAVTATKKGFFVAWSDARNGTPDIYGARVKDGTANVLDPSGIPIATSGTSDITPKVASEGHQVLVTWSALTADTGRVRGARVKLNGDVRDRHGFAISRGAAARQLVSGNVAYANDKYFVVYGRAPVLDEPPYQVIVGTRVKQDDVLDIPAIRISHAPSVEQLAP</sequence>
<dbReference type="SUPFAM" id="SSF82171">
    <property type="entry name" value="DPP6 N-terminal domain-like"/>
    <property type="match status" value="1"/>
</dbReference>
<evidence type="ECO:0000256" key="2">
    <source>
        <dbReference type="SAM" id="SignalP"/>
    </source>
</evidence>
<dbReference type="RefSeq" id="WP_244171692.1">
    <property type="nucleotide sequence ID" value="NZ_BJVY01000021.1"/>
</dbReference>
<evidence type="ECO:0008006" key="5">
    <source>
        <dbReference type="Google" id="ProtNLM"/>
    </source>
</evidence>
<feature type="chain" id="PRO_5045227313" description="Lipoprotein" evidence="2">
    <location>
        <begin position="29"/>
        <end position="436"/>
    </location>
</feature>
<comment type="caution">
    <text evidence="3">The sequence shown here is derived from an EMBL/GenBank/DDBJ whole genome shotgun (WGS) entry which is preliminary data.</text>
</comment>
<gene>
    <name evidence="3" type="ORF">SAMN04488504_103635</name>
</gene>
<protein>
    <recommendedName>
        <fullName evidence="5">Lipoprotein</fullName>
    </recommendedName>
</protein>
<feature type="signal peptide" evidence="2">
    <location>
        <begin position="1"/>
        <end position="28"/>
    </location>
</feature>
<dbReference type="EMBL" id="FNAJ01000003">
    <property type="protein sequence ID" value="SDE00803.1"/>
    <property type="molecule type" value="Genomic_DNA"/>
</dbReference>
<name>A0ABY0MPS6_9BACT</name>